<accession>A0AAN7B510</accession>
<evidence type="ECO:0000256" key="1">
    <source>
        <dbReference type="SAM" id="MobiDB-lite"/>
    </source>
</evidence>
<dbReference type="Gene3D" id="1.20.5.170">
    <property type="match status" value="1"/>
</dbReference>
<proteinExistence type="predicted"/>
<feature type="domain" description="BZIP" evidence="2">
    <location>
        <begin position="322"/>
        <end position="335"/>
    </location>
</feature>
<feature type="compositionally biased region" description="Polar residues" evidence="1">
    <location>
        <begin position="408"/>
        <end position="420"/>
    </location>
</feature>
<feature type="region of interest" description="Disordered" evidence="1">
    <location>
        <begin position="403"/>
        <end position="433"/>
    </location>
</feature>
<dbReference type="CDD" id="cd14687">
    <property type="entry name" value="bZIP_ATF2"/>
    <property type="match status" value="1"/>
</dbReference>
<organism evidence="3 4">
    <name type="scientific">Rhypophila decipiens</name>
    <dbReference type="NCBI Taxonomy" id="261697"/>
    <lineage>
        <taxon>Eukaryota</taxon>
        <taxon>Fungi</taxon>
        <taxon>Dikarya</taxon>
        <taxon>Ascomycota</taxon>
        <taxon>Pezizomycotina</taxon>
        <taxon>Sordariomycetes</taxon>
        <taxon>Sordariomycetidae</taxon>
        <taxon>Sordariales</taxon>
        <taxon>Naviculisporaceae</taxon>
        <taxon>Rhypophila</taxon>
    </lineage>
</organism>
<protein>
    <recommendedName>
        <fullName evidence="2">BZIP domain-containing protein</fullName>
    </recommendedName>
</protein>
<evidence type="ECO:0000313" key="3">
    <source>
        <dbReference type="EMBL" id="KAK4211163.1"/>
    </source>
</evidence>
<dbReference type="SUPFAM" id="SSF57959">
    <property type="entry name" value="Leucine zipper domain"/>
    <property type="match status" value="1"/>
</dbReference>
<dbReference type="InterPro" id="IPR046347">
    <property type="entry name" value="bZIP_sf"/>
</dbReference>
<evidence type="ECO:0000313" key="4">
    <source>
        <dbReference type="Proteomes" id="UP001301769"/>
    </source>
</evidence>
<gene>
    <name evidence="3" type="ORF">QBC37DRAFT_376290</name>
</gene>
<dbReference type="Proteomes" id="UP001301769">
    <property type="component" value="Unassembled WGS sequence"/>
</dbReference>
<dbReference type="PROSITE" id="PS00036">
    <property type="entry name" value="BZIP_BASIC"/>
    <property type="match status" value="1"/>
</dbReference>
<keyword evidence="4" id="KW-1185">Reference proteome</keyword>
<sequence>MDQTYPAPTGSREHCEFSMEYDDRATLPDNFLASQFSDGSYSQVPSSELTSPNLDLDTFTWAYHLRDDANSLGGCPGPSSMPSYPLPGPQSDITDTGRAISDMTMPPEMNQSTSYPPAMFGQAPSWMQTDGQFATVASDQYLRDFRTANEDLRTGFVLGGELAVPQFACENRTMAAASEETGTLASTWMTDLETQRTMDNRHRPSTRDTGIQSGPILSAPASRAMTSQLAEVADQQPSQFRFPVAPLEIGAESTLSRAQTLTDELEPSGGPIARDPFANLHDIDLGERHPVSSTVLSTTTSPPVSPTTYLTSPQTESTNGYRARNRVAASRCRHRQKSTITGLKEAERNMMDERDRLLDMKRSLTDQVCCLKEELFLHAKCKEDRLIGEYLELTANRIVDKAREAAEQQRSPMLESSASGSGFDYVGPFEDDG</sequence>
<dbReference type="AlphaFoldDB" id="A0AAN7B510"/>
<reference evidence="3" key="2">
    <citation type="submission" date="2023-05" db="EMBL/GenBank/DDBJ databases">
        <authorList>
            <consortium name="Lawrence Berkeley National Laboratory"/>
            <person name="Steindorff A."/>
            <person name="Hensen N."/>
            <person name="Bonometti L."/>
            <person name="Westerberg I."/>
            <person name="Brannstrom I.O."/>
            <person name="Guillou S."/>
            <person name="Cros-Aarteil S."/>
            <person name="Calhoun S."/>
            <person name="Haridas S."/>
            <person name="Kuo A."/>
            <person name="Mondo S."/>
            <person name="Pangilinan J."/>
            <person name="Riley R."/>
            <person name="Labutti K."/>
            <person name="Andreopoulos B."/>
            <person name="Lipzen A."/>
            <person name="Chen C."/>
            <person name="Yanf M."/>
            <person name="Daum C."/>
            <person name="Ng V."/>
            <person name="Clum A."/>
            <person name="Ohm R."/>
            <person name="Martin F."/>
            <person name="Silar P."/>
            <person name="Natvig D."/>
            <person name="Lalanne C."/>
            <person name="Gautier V."/>
            <person name="Ament-Velasquez S.L."/>
            <person name="Kruys A."/>
            <person name="Hutchinson M.I."/>
            <person name="Powell A.J."/>
            <person name="Barry K."/>
            <person name="Miller A.N."/>
            <person name="Grigoriev I.V."/>
            <person name="Debuchy R."/>
            <person name="Gladieux P."/>
            <person name="Thoren M.H."/>
            <person name="Johannesson H."/>
        </authorList>
    </citation>
    <scope>NUCLEOTIDE SEQUENCE</scope>
    <source>
        <strain evidence="3">PSN293</strain>
    </source>
</reference>
<feature type="region of interest" description="Disordered" evidence="1">
    <location>
        <begin position="293"/>
        <end position="325"/>
    </location>
</feature>
<dbReference type="InterPro" id="IPR004827">
    <property type="entry name" value="bZIP"/>
</dbReference>
<reference evidence="3" key="1">
    <citation type="journal article" date="2023" name="Mol. Phylogenet. Evol.">
        <title>Genome-scale phylogeny and comparative genomics of the fungal order Sordariales.</title>
        <authorList>
            <person name="Hensen N."/>
            <person name="Bonometti L."/>
            <person name="Westerberg I."/>
            <person name="Brannstrom I.O."/>
            <person name="Guillou S."/>
            <person name="Cros-Aarteil S."/>
            <person name="Calhoun S."/>
            <person name="Haridas S."/>
            <person name="Kuo A."/>
            <person name="Mondo S."/>
            <person name="Pangilinan J."/>
            <person name="Riley R."/>
            <person name="LaButti K."/>
            <person name="Andreopoulos B."/>
            <person name="Lipzen A."/>
            <person name="Chen C."/>
            <person name="Yan M."/>
            <person name="Daum C."/>
            <person name="Ng V."/>
            <person name="Clum A."/>
            <person name="Steindorff A."/>
            <person name="Ohm R.A."/>
            <person name="Martin F."/>
            <person name="Silar P."/>
            <person name="Natvig D.O."/>
            <person name="Lalanne C."/>
            <person name="Gautier V."/>
            <person name="Ament-Velasquez S.L."/>
            <person name="Kruys A."/>
            <person name="Hutchinson M.I."/>
            <person name="Powell A.J."/>
            <person name="Barry K."/>
            <person name="Miller A.N."/>
            <person name="Grigoriev I.V."/>
            <person name="Debuchy R."/>
            <person name="Gladieux P."/>
            <person name="Hiltunen Thoren M."/>
            <person name="Johannesson H."/>
        </authorList>
    </citation>
    <scope>NUCLEOTIDE SEQUENCE</scope>
    <source>
        <strain evidence="3">PSN293</strain>
    </source>
</reference>
<dbReference type="EMBL" id="MU858155">
    <property type="protein sequence ID" value="KAK4211163.1"/>
    <property type="molecule type" value="Genomic_DNA"/>
</dbReference>
<dbReference type="GO" id="GO:0003700">
    <property type="term" value="F:DNA-binding transcription factor activity"/>
    <property type="evidence" value="ECO:0007669"/>
    <property type="project" value="InterPro"/>
</dbReference>
<name>A0AAN7B510_9PEZI</name>
<comment type="caution">
    <text evidence="3">The sequence shown here is derived from an EMBL/GenBank/DDBJ whole genome shotgun (WGS) entry which is preliminary data.</text>
</comment>
<evidence type="ECO:0000259" key="2">
    <source>
        <dbReference type="PROSITE" id="PS00036"/>
    </source>
</evidence>
<feature type="compositionally biased region" description="Low complexity" evidence="1">
    <location>
        <begin position="293"/>
        <end position="313"/>
    </location>
</feature>